<evidence type="ECO:0000313" key="8">
    <source>
        <dbReference type="Proteomes" id="UP000580839"/>
    </source>
</evidence>
<dbReference type="EMBL" id="JABFRW010000008">
    <property type="protein sequence ID" value="NOT32706.1"/>
    <property type="molecule type" value="Genomic_DNA"/>
</dbReference>
<dbReference type="Gene3D" id="1.10.1740.10">
    <property type="match status" value="1"/>
</dbReference>
<evidence type="ECO:0000313" key="7">
    <source>
        <dbReference type="EMBL" id="NOT32706.1"/>
    </source>
</evidence>
<evidence type="ECO:0000256" key="2">
    <source>
        <dbReference type="ARBA" id="ARBA00023015"/>
    </source>
</evidence>
<dbReference type="PANTHER" id="PTHR43133">
    <property type="entry name" value="RNA POLYMERASE ECF-TYPE SIGMA FACTO"/>
    <property type="match status" value="1"/>
</dbReference>
<dbReference type="InterPro" id="IPR007627">
    <property type="entry name" value="RNA_pol_sigma70_r2"/>
</dbReference>
<organism evidence="7 8">
    <name type="scientific">Eiseniibacteriota bacterium</name>
    <dbReference type="NCBI Taxonomy" id="2212470"/>
    <lineage>
        <taxon>Bacteria</taxon>
        <taxon>Candidatus Eiseniibacteriota</taxon>
    </lineage>
</organism>
<dbReference type="Gene3D" id="1.10.10.10">
    <property type="entry name" value="Winged helix-like DNA-binding domain superfamily/Winged helix DNA-binding domain"/>
    <property type="match status" value="1"/>
</dbReference>
<keyword evidence="4" id="KW-0804">Transcription</keyword>
<keyword evidence="3" id="KW-0731">Sigma factor</keyword>
<comment type="caution">
    <text evidence="7">The sequence shown here is derived from an EMBL/GenBank/DDBJ whole genome shotgun (WGS) entry which is preliminary data.</text>
</comment>
<keyword evidence="2" id="KW-0805">Transcription regulation</keyword>
<gene>
    <name evidence="7" type="ORF">HOP12_00885</name>
</gene>
<sequence>MRQTAISPADDRALAEALQVRGDERAFRELYRRHTPALYQLTLRVLGGSDADAQDVIQETWIRATTKLDGFRWESSLRTWLTGIALNLSREVLRRRARRPTVEWSEVHEPAIAPPRLGDRMDLERAIATLPPGSRTVLVLHDIEGFTHEEIANRLGVSIGTSKSQLFAARRALRVRLTRVEEIPNA</sequence>
<evidence type="ECO:0000259" key="5">
    <source>
        <dbReference type="Pfam" id="PF04542"/>
    </source>
</evidence>
<dbReference type="Proteomes" id="UP000580839">
    <property type="component" value="Unassembled WGS sequence"/>
</dbReference>
<feature type="domain" description="RNA polymerase sigma-70 region 2" evidence="5">
    <location>
        <begin position="30"/>
        <end position="99"/>
    </location>
</feature>
<dbReference type="AlphaFoldDB" id="A0A849SE86"/>
<evidence type="ECO:0000256" key="3">
    <source>
        <dbReference type="ARBA" id="ARBA00023082"/>
    </source>
</evidence>
<dbReference type="SUPFAM" id="SSF88659">
    <property type="entry name" value="Sigma3 and sigma4 domains of RNA polymerase sigma factors"/>
    <property type="match status" value="1"/>
</dbReference>
<dbReference type="InterPro" id="IPR036388">
    <property type="entry name" value="WH-like_DNA-bd_sf"/>
</dbReference>
<proteinExistence type="inferred from homology"/>
<evidence type="ECO:0000256" key="4">
    <source>
        <dbReference type="ARBA" id="ARBA00023163"/>
    </source>
</evidence>
<evidence type="ECO:0000256" key="1">
    <source>
        <dbReference type="ARBA" id="ARBA00010641"/>
    </source>
</evidence>
<dbReference type="InterPro" id="IPR013324">
    <property type="entry name" value="RNA_pol_sigma_r3/r4-like"/>
</dbReference>
<evidence type="ECO:0000259" key="6">
    <source>
        <dbReference type="Pfam" id="PF08281"/>
    </source>
</evidence>
<dbReference type="Pfam" id="PF08281">
    <property type="entry name" value="Sigma70_r4_2"/>
    <property type="match status" value="1"/>
</dbReference>
<dbReference type="InterPro" id="IPR013325">
    <property type="entry name" value="RNA_pol_sigma_r2"/>
</dbReference>
<dbReference type="GO" id="GO:0003677">
    <property type="term" value="F:DNA binding"/>
    <property type="evidence" value="ECO:0007669"/>
    <property type="project" value="InterPro"/>
</dbReference>
<protein>
    <submittedName>
        <fullName evidence="7">Sigma-70 family RNA polymerase sigma factor</fullName>
    </submittedName>
</protein>
<dbReference type="GO" id="GO:0016987">
    <property type="term" value="F:sigma factor activity"/>
    <property type="evidence" value="ECO:0007669"/>
    <property type="project" value="UniProtKB-KW"/>
</dbReference>
<dbReference type="InterPro" id="IPR039425">
    <property type="entry name" value="RNA_pol_sigma-70-like"/>
</dbReference>
<reference evidence="7 8" key="1">
    <citation type="submission" date="2020-04" db="EMBL/GenBank/DDBJ databases">
        <title>Metagenomic profiling of ammonia- and methane-oxidizing microorganisms in a Dutch drinking water treatment plant.</title>
        <authorList>
            <person name="Poghosyan L."/>
            <person name="Leucker S."/>
        </authorList>
    </citation>
    <scope>NUCLEOTIDE SEQUENCE [LARGE SCALE GENOMIC DNA]</scope>
    <source>
        <strain evidence="7">S-RSF-IL-03</strain>
    </source>
</reference>
<dbReference type="CDD" id="cd06171">
    <property type="entry name" value="Sigma70_r4"/>
    <property type="match status" value="1"/>
</dbReference>
<accession>A0A849SE86</accession>
<dbReference type="GO" id="GO:0006352">
    <property type="term" value="P:DNA-templated transcription initiation"/>
    <property type="evidence" value="ECO:0007669"/>
    <property type="project" value="InterPro"/>
</dbReference>
<dbReference type="Pfam" id="PF04542">
    <property type="entry name" value="Sigma70_r2"/>
    <property type="match status" value="1"/>
</dbReference>
<name>A0A849SE86_UNCEI</name>
<dbReference type="SUPFAM" id="SSF88946">
    <property type="entry name" value="Sigma2 domain of RNA polymerase sigma factors"/>
    <property type="match status" value="1"/>
</dbReference>
<feature type="domain" description="RNA polymerase sigma factor 70 region 4 type 2" evidence="6">
    <location>
        <begin position="121"/>
        <end position="173"/>
    </location>
</feature>
<dbReference type="InterPro" id="IPR013249">
    <property type="entry name" value="RNA_pol_sigma70_r4_t2"/>
</dbReference>
<comment type="similarity">
    <text evidence="1">Belongs to the sigma-70 factor family. ECF subfamily.</text>
</comment>
<dbReference type="PANTHER" id="PTHR43133:SF46">
    <property type="entry name" value="RNA POLYMERASE SIGMA-70 FACTOR ECF SUBFAMILY"/>
    <property type="match status" value="1"/>
</dbReference>
<dbReference type="NCBIfam" id="TIGR02937">
    <property type="entry name" value="sigma70-ECF"/>
    <property type="match status" value="1"/>
</dbReference>
<dbReference type="InterPro" id="IPR014284">
    <property type="entry name" value="RNA_pol_sigma-70_dom"/>
</dbReference>